<evidence type="ECO:0000256" key="10">
    <source>
        <dbReference type="HAMAP-Rule" id="MF_00155"/>
    </source>
</evidence>
<protein>
    <recommendedName>
        <fullName evidence="4 10">Cytochrome c oxidase assembly protein CtaG</fullName>
    </recommendedName>
</protein>
<dbReference type="FunFam" id="2.60.370.10:FF:000001">
    <property type="entry name" value="COX11 cytochrome c oxidase assembly homolog"/>
    <property type="match status" value="1"/>
</dbReference>
<evidence type="ECO:0000256" key="3">
    <source>
        <dbReference type="ARBA" id="ARBA00009620"/>
    </source>
</evidence>
<evidence type="ECO:0000256" key="9">
    <source>
        <dbReference type="ARBA" id="ARBA00023136"/>
    </source>
</evidence>
<dbReference type="EMBL" id="JAFKGL010000010">
    <property type="protein sequence ID" value="MBN9412380.1"/>
    <property type="molecule type" value="Genomic_DNA"/>
</dbReference>
<evidence type="ECO:0000256" key="8">
    <source>
        <dbReference type="ARBA" id="ARBA00023008"/>
    </source>
</evidence>
<keyword evidence="7 10" id="KW-1133">Transmembrane helix</keyword>
<comment type="subcellular location">
    <subcellularLocation>
        <location evidence="2 10">Cell inner membrane</location>
        <topology evidence="2 10">Single-pass type II membrane protein</topology>
        <orientation evidence="2 10">Periplasmic side</orientation>
    </subcellularLocation>
</comment>
<feature type="topological domain" description="Periplasmic" evidence="10">
    <location>
        <begin position="28"/>
        <end position="191"/>
    </location>
</feature>
<dbReference type="PIRSF" id="PIRSF005413">
    <property type="entry name" value="COX11"/>
    <property type="match status" value="1"/>
</dbReference>
<keyword evidence="8 10" id="KW-0186">Copper</keyword>
<name>A0A8J7PGB9_9PROT</name>
<proteinExistence type="inferred from homology"/>
<organism evidence="11 12">
    <name type="scientific">Candidatus Paracaedimonas acanthamoebae</name>
    <dbReference type="NCBI Taxonomy" id="244581"/>
    <lineage>
        <taxon>Bacteria</taxon>
        <taxon>Pseudomonadati</taxon>
        <taxon>Pseudomonadota</taxon>
        <taxon>Alphaproteobacteria</taxon>
        <taxon>Holosporales</taxon>
        <taxon>Caedimonadaceae</taxon>
        <taxon>Candidatus Paracaedimonas</taxon>
    </lineage>
</organism>
<dbReference type="NCBIfam" id="NF003465">
    <property type="entry name" value="PRK05089.1"/>
    <property type="match status" value="1"/>
</dbReference>
<keyword evidence="6 10" id="KW-0735">Signal-anchor</keyword>
<dbReference type="AlphaFoldDB" id="A0A8J7PGB9"/>
<keyword evidence="5 10" id="KW-0812">Transmembrane</keyword>
<dbReference type="GO" id="GO:0005507">
    <property type="term" value="F:copper ion binding"/>
    <property type="evidence" value="ECO:0007669"/>
    <property type="project" value="InterPro"/>
</dbReference>
<dbReference type="GO" id="GO:0008535">
    <property type="term" value="P:respiratory chain complex IV assembly"/>
    <property type="evidence" value="ECO:0007669"/>
    <property type="project" value="UniProtKB-UniRule"/>
</dbReference>
<evidence type="ECO:0000256" key="6">
    <source>
        <dbReference type="ARBA" id="ARBA00022968"/>
    </source>
</evidence>
<comment type="function">
    <text evidence="1 10">Exerts its effect at some terminal stage of cytochrome c oxidase synthesis, probably by being involved in the insertion of the copper B into subunit I.</text>
</comment>
<dbReference type="PANTHER" id="PTHR21320:SF3">
    <property type="entry name" value="CYTOCHROME C OXIDASE ASSEMBLY PROTEIN COX11, MITOCHONDRIAL-RELATED"/>
    <property type="match status" value="1"/>
</dbReference>
<gene>
    <name evidence="10" type="primary">ctaG</name>
    <name evidence="11" type="ORF">J0H12_00440</name>
</gene>
<keyword evidence="10" id="KW-1003">Cell membrane</keyword>
<comment type="caution">
    <text evidence="11">The sequence shown here is derived from an EMBL/GenBank/DDBJ whole genome shotgun (WGS) entry which is preliminary data.</text>
</comment>
<dbReference type="GO" id="GO:0005886">
    <property type="term" value="C:plasma membrane"/>
    <property type="evidence" value="ECO:0007669"/>
    <property type="project" value="UniProtKB-SubCell"/>
</dbReference>
<dbReference type="Gene3D" id="2.60.370.10">
    <property type="entry name" value="Ctag/Cox11"/>
    <property type="match status" value="1"/>
</dbReference>
<reference evidence="11" key="1">
    <citation type="submission" date="2021-02" db="EMBL/GenBank/DDBJ databases">
        <title>Thiocyanate and organic carbon inputs drive convergent selection for specific autotrophic Afipia and Thiobacillus strains within complex microbiomes.</title>
        <authorList>
            <person name="Huddy R.J."/>
            <person name="Sachdeva R."/>
            <person name="Kadzinga F."/>
            <person name="Kantor R.S."/>
            <person name="Harrison S.T.L."/>
            <person name="Banfield J.F."/>
        </authorList>
    </citation>
    <scope>NUCLEOTIDE SEQUENCE</scope>
    <source>
        <strain evidence="11">SCN18_10_11_15_R4_P_38_20</strain>
    </source>
</reference>
<keyword evidence="9 10" id="KW-0472">Membrane</keyword>
<dbReference type="InterPro" id="IPR023471">
    <property type="entry name" value="CtaG/Cox11_dom_sf"/>
</dbReference>
<evidence type="ECO:0000256" key="4">
    <source>
        <dbReference type="ARBA" id="ARBA00015384"/>
    </source>
</evidence>
<keyword evidence="10" id="KW-0997">Cell inner membrane</keyword>
<comment type="similarity">
    <text evidence="3 10">Belongs to the COX11/CtaG family.</text>
</comment>
<evidence type="ECO:0000256" key="5">
    <source>
        <dbReference type="ARBA" id="ARBA00022692"/>
    </source>
</evidence>
<evidence type="ECO:0000256" key="2">
    <source>
        <dbReference type="ARBA" id="ARBA00004382"/>
    </source>
</evidence>
<dbReference type="InterPro" id="IPR007533">
    <property type="entry name" value="Cyt_c_oxidase_assmbl_CtaG"/>
</dbReference>
<dbReference type="SUPFAM" id="SSF110111">
    <property type="entry name" value="Ctag/Cox11"/>
    <property type="match status" value="1"/>
</dbReference>
<evidence type="ECO:0000256" key="7">
    <source>
        <dbReference type="ARBA" id="ARBA00022989"/>
    </source>
</evidence>
<dbReference type="Pfam" id="PF04442">
    <property type="entry name" value="CtaG_Cox11"/>
    <property type="match status" value="1"/>
</dbReference>
<dbReference type="Proteomes" id="UP000664414">
    <property type="component" value="Unassembled WGS sequence"/>
</dbReference>
<feature type="topological domain" description="Cytoplasmic" evidence="10">
    <location>
        <begin position="1"/>
        <end position="6"/>
    </location>
</feature>
<sequence>MTSQRNKRTVIFLLMLLFVMTVLSFASVPLYRIFCQKTGYGGTPRVALAGADRVIEHSLTIHFNADMNTSLPWKFLPLQSKITVKAGALGLAYYKVQNTSDEPLIGIAVYNVTPDKAAPYFNKIECFCFEEQRLEPHQTLELPVQFYIDPKIAEDPHCKDLTSITLSYTFFAAKDPKLPEILGLPRLNKKP</sequence>
<dbReference type="HAMAP" id="MF_00155">
    <property type="entry name" value="CtaG"/>
    <property type="match status" value="1"/>
</dbReference>
<evidence type="ECO:0000313" key="11">
    <source>
        <dbReference type="EMBL" id="MBN9412380.1"/>
    </source>
</evidence>
<evidence type="ECO:0000313" key="12">
    <source>
        <dbReference type="Proteomes" id="UP000664414"/>
    </source>
</evidence>
<evidence type="ECO:0000256" key="1">
    <source>
        <dbReference type="ARBA" id="ARBA00004007"/>
    </source>
</evidence>
<accession>A0A8J7PGB9</accession>
<dbReference type="PANTHER" id="PTHR21320">
    <property type="entry name" value="CYTOCHROME C OXIDASE ASSEMBLY PROTEIN COX11-RELATED"/>
    <property type="match status" value="1"/>
</dbReference>